<evidence type="ECO:0000313" key="2">
    <source>
        <dbReference type="EMBL" id="ANU26447.1"/>
    </source>
</evidence>
<keyword evidence="3" id="KW-1185">Reference proteome</keyword>
<dbReference type="STRING" id="1302659.I858_005345"/>
<proteinExistence type="predicted"/>
<feature type="transmembrane region" description="Helical" evidence="1">
    <location>
        <begin position="60"/>
        <end position="80"/>
    </location>
</feature>
<feature type="transmembrane region" description="Helical" evidence="1">
    <location>
        <begin position="6"/>
        <end position="39"/>
    </location>
</feature>
<dbReference type="EMBL" id="CP016540">
    <property type="protein sequence ID" value="ANU26447.1"/>
    <property type="molecule type" value="Genomic_DNA"/>
</dbReference>
<protein>
    <submittedName>
        <fullName evidence="2">Uncharacterized protein</fullName>
    </submittedName>
</protein>
<dbReference type="OrthoDB" id="2455735at2"/>
<gene>
    <name evidence="2" type="ORF">I858_005345</name>
</gene>
<sequence length="81" mass="9307">MNLKFIQGVAIALLSITALTFLLFGYLEVAVLFMTLLFMLTNSFRYRHMKEKGMHREAKWMLGMSITFGVLFFVVLAVILV</sequence>
<evidence type="ECO:0000256" key="1">
    <source>
        <dbReference type="SAM" id="Phobius"/>
    </source>
</evidence>
<accession>A0A1B1RZU6</accession>
<keyword evidence="1" id="KW-0472">Membrane</keyword>
<dbReference type="Proteomes" id="UP000053354">
    <property type="component" value="Chromosome"/>
</dbReference>
<keyword evidence="1" id="KW-1133">Transmembrane helix</keyword>
<reference evidence="2" key="1">
    <citation type="submission" date="2016-10" db="EMBL/GenBank/DDBJ databases">
        <authorList>
            <person name="See-Too W.S."/>
        </authorList>
    </citation>
    <scope>NUCLEOTIDE SEQUENCE</scope>
    <source>
        <strain evidence="2">L10.15</strain>
    </source>
</reference>
<keyword evidence="1" id="KW-0812">Transmembrane</keyword>
<evidence type="ECO:0000313" key="3">
    <source>
        <dbReference type="Proteomes" id="UP000053354"/>
    </source>
</evidence>
<dbReference type="AlphaFoldDB" id="A0A1B1RZU6"/>
<name>A0A1B1RZU6_9BACL</name>
<dbReference type="KEGG" id="pll:I858_005345"/>
<organism evidence="2 3">
    <name type="scientific">Planococcus versutus</name>
    <dbReference type="NCBI Taxonomy" id="1302659"/>
    <lineage>
        <taxon>Bacteria</taxon>
        <taxon>Bacillati</taxon>
        <taxon>Bacillota</taxon>
        <taxon>Bacilli</taxon>
        <taxon>Bacillales</taxon>
        <taxon>Caryophanaceae</taxon>
        <taxon>Planococcus</taxon>
    </lineage>
</organism>
<dbReference type="RefSeq" id="WP_049695057.1">
    <property type="nucleotide sequence ID" value="NZ_CP016540.2"/>
</dbReference>